<comment type="similarity">
    <text evidence="1">Belongs to the bacterial sugar transferase family.</text>
</comment>
<keyword evidence="5" id="KW-1185">Reference proteome</keyword>
<keyword evidence="2" id="KW-1133">Transmembrane helix</keyword>
<evidence type="ECO:0000256" key="2">
    <source>
        <dbReference type="SAM" id="Phobius"/>
    </source>
</evidence>
<keyword evidence="4" id="KW-0808">Transferase</keyword>
<keyword evidence="2" id="KW-0472">Membrane</keyword>
<dbReference type="OrthoDB" id="9808602at2"/>
<dbReference type="PANTHER" id="PTHR30576">
    <property type="entry name" value="COLANIC BIOSYNTHESIS UDP-GLUCOSE LIPID CARRIER TRANSFERASE"/>
    <property type="match status" value="1"/>
</dbReference>
<name>A0A1Q9JEV7_9FIRM</name>
<dbReference type="Proteomes" id="UP000187404">
    <property type="component" value="Unassembled WGS sequence"/>
</dbReference>
<gene>
    <name evidence="4" type="ORF">BHK98_00915</name>
</gene>
<dbReference type="STRING" id="1261640.BHK98_00915"/>
<organism evidence="4 5">
    <name type="scientific">Hornefia porci</name>
    <dbReference type="NCBI Taxonomy" id="2652292"/>
    <lineage>
        <taxon>Bacteria</taxon>
        <taxon>Bacillati</taxon>
        <taxon>Bacillota</taxon>
        <taxon>Clostridia</taxon>
        <taxon>Peptostreptococcales</taxon>
        <taxon>Anaerovoracaceae</taxon>
        <taxon>Hornefia</taxon>
    </lineage>
</organism>
<dbReference type="RefSeq" id="WP_075711791.1">
    <property type="nucleotide sequence ID" value="NZ_MJIE01000001.1"/>
</dbReference>
<dbReference type="Pfam" id="PF02397">
    <property type="entry name" value="Bac_transf"/>
    <property type="match status" value="1"/>
</dbReference>
<dbReference type="InterPro" id="IPR003362">
    <property type="entry name" value="Bact_transf"/>
</dbReference>
<accession>A0A1Q9JEV7</accession>
<evidence type="ECO:0000259" key="3">
    <source>
        <dbReference type="Pfam" id="PF02397"/>
    </source>
</evidence>
<evidence type="ECO:0000313" key="5">
    <source>
        <dbReference type="Proteomes" id="UP000187404"/>
    </source>
</evidence>
<comment type="caution">
    <text evidence="4">The sequence shown here is derived from an EMBL/GenBank/DDBJ whole genome shotgun (WGS) entry which is preliminary data.</text>
</comment>
<sequence>MIVRKWEKLPERIRSEKTRPYYELLRRKTPSLIVKRLFDLLGSSVLIVILSPAMLAIALWIRMDSKGPAIFRQKRITQYGRTFEVYKFRTMVSNAEQLGAQITSGEDSRITRVGKKLRGLRLDELPQLFNVLEGTMTFVGTRPEVPGYVECYSEEMMATLLLPAGITSKASILFRDESRLLENSSDIHADYINKVLPKKMQLNLEALKEFSCIGDMKIMLSTIKVIFGK</sequence>
<dbReference type="EMBL" id="MJIE01000001">
    <property type="protein sequence ID" value="OLR54772.1"/>
    <property type="molecule type" value="Genomic_DNA"/>
</dbReference>
<dbReference type="GO" id="GO:0016780">
    <property type="term" value="F:phosphotransferase activity, for other substituted phosphate groups"/>
    <property type="evidence" value="ECO:0007669"/>
    <property type="project" value="TreeGrafter"/>
</dbReference>
<keyword evidence="2" id="KW-0812">Transmembrane</keyword>
<dbReference type="AlphaFoldDB" id="A0A1Q9JEV7"/>
<evidence type="ECO:0000313" key="4">
    <source>
        <dbReference type="EMBL" id="OLR54772.1"/>
    </source>
</evidence>
<evidence type="ECO:0000256" key="1">
    <source>
        <dbReference type="ARBA" id="ARBA00006464"/>
    </source>
</evidence>
<protein>
    <submittedName>
        <fullName evidence="4">Glycosyl transferase</fullName>
    </submittedName>
</protein>
<reference evidence="4 5" key="1">
    <citation type="journal article" date="2016" name="Appl. Environ. Microbiol.">
        <title>Function and Phylogeny of Bacterial Butyryl Coenzyme A:Acetate Transferases and Their Diversity in the Proximal Colon of Swine.</title>
        <authorList>
            <person name="Trachsel J."/>
            <person name="Bayles D.O."/>
            <person name="Looft T."/>
            <person name="Levine U.Y."/>
            <person name="Allen H.K."/>
        </authorList>
    </citation>
    <scope>NUCLEOTIDE SEQUENCE [LARGE SCALE GENOMIC DNA]</scope>
    <source>
        <strain evidence="4 5">68-3-10</strain>
    </source>
</reference>
<proteinExistence type="inferred from homology"/>
<dbReference type="PANTHER" id="PTHR30576:SF0">
    <property type="entry name" value="UNDECAPRENYL-PHOSPHATE N-ACETYLGALACTOSAMINYL 1-PHOSPHATE TRANSFERASE-RELATED"/>
    <property type="match status" value="1"/>
</dbReference>
<feature type="domain" description="Bacterial sugar transferase" evidence="3">
    <location>
        <begin position="35"/>
        <end position="227"/>
    </location>
</feature>
<feature type="transmembrane region" description="Helical" evidence="2">
    <location>
        <begin position="37"/>
        <end position="61"/>
    </location>
</feature>